<reference evidence="1" key="2">
    <citation type="journal article" date="2022" name="New Phytol.">
        <title>Evolutionary transition to the ectomycorrhizal habit in the genomes of a hyperdiverse lineage of mushroom-forming fungi.</title>
        <authorList>
            <person name="Looney B."/>
            <person name="Miyauchi S."/>
            <person name="Morin E."/>
            <person name="Drula E."/>
            <person name="Courty P.E."/>
            <person name="Kohler A."/>
            <person name="Kuo A."/>
            <person name="LaButti K."/>
            <person name="Pangilinan J."/>
            <person name="Lipzen A."/>
            <person name="Riley R."/>
            <person name="Andreopoulos W."/>
            <person name="He G."/>
            <person name="Johnson J."/>
            <person name="Nolan M."/>
            <person name="Tritt A."/>
            <person name="Barry K.W."/>
            <person name="Grigoriev I.V."/>
            <person name="Nagy L.G."/>
            <person name="Hibbett D."/>
            <person name="Henrissat B."/>
            <person name="Matheny P.B."/>
            <person name="Labbe J."/>
            <person name="Martin F.M."/>
        </authorList>
    </citation>
    <scope>NUCLEOTIDE SEQUENCE</scope>
    <source>
        <strain evidence="1">FP105234-sp</strain>
    </source>
</reference>
<gene>
    <name evidence="1" type="ORF">FA95DRAFT_637779</name>
</gene>
<dbReference type="Proteomes" id="UP000814033">
    <property type="component" value="Unassembled WGS sequence"/>
</dbReference>
<evidence type="ECO:0000313" key="2">
    <source>
        <dbReference type="Proteomes" id="UP000814033"/>
    </source>
</evidence>
<comment type="caution">
    <text evidence="1">The sequence shown here is derived from an EMBL/GenBank/DDBJ whole genome shotgun (WGS) entry which is preliminary data.</text>
</comment>
<accession>A0ACB8RCQ1</accession>
<keyword evidence="2" id="KW-1185">Reference proteome</keyword>
<protein>
    <submittedName>
        <fullName evidence="1">Uncharacterized protein</fullName>
    </submittedName>
</protein>
<organism evidence="1 2">
    <name type="scientific">Auriscalpium vulgare</name>
    <dbReference type="NCBI Taxonomy" id="40419"/>
    <lineage>
        <taxon>Eukaryota</taxon>
        <taxon>Fungi</taxon>
        <taxon>Dikarya</taxon>
        <taxon>Basidiomycota</taxon>
        <taxon>Agaricomycotina</taxon>
        <taxon>Agaricomycetes</taxon>
        <taxon>Russulales</taxon>
        <taxon>Auriscalpiaceae</taxon>
        <taxon>Auriscalpium</taxon>
    </lineage>
</organism>
<reference evidence="1" key="1">
    <citation type="submission" date="2021-02" db="EMBL/GenBank/DDBJ databases">
        <authorList>
            <consortium name="DOE Joint Genome Institute"/>
            <person name="Ahrendt S."/>
            <person name="Looney B.P."/>
            <person name="Miyauchi S."/>
            <person name="Morin E."/>
            <person name="Drula E."/>
            <person name="Courty P.E."/>
            <person name="Chicoki N."/>
            <person name="Fauchery L."/>
            <person name="Kohler A."/>
            <person name="Kuo A."/>
            <person name="Labutti K."/>
            <person name="Pangilinan J."/>
            <person name="Lipzen A."/>
            <person name="Riley R."/>
            <person name="Andreopoulos W."/>
            <person name="He G."/>
            <person name="Johnson J."/>
            <person name="Barry K.W."/>
            <person name="Grigoriev I.V."/>
            <person name="Nagy L."/>
            <person name="Hibbett D."/>
            <person name="Henrissat B."/>
            <person name="Matheny P.B."/>
            <person name="Labbe J."/>
            <person name="Martin F."/>
        </authorList>
    </citation>
    <scope>NUCLEOTIDE SEQUENCE</scope>
    <source>
        <strain evidence="1">FP105234-sp</strain>
    </source>
</reference>
<evidence type="ECO:0000313" key="1">
    <source>
        <dbReference type="EMBL" id="KAI0041875.1"/>
    </source>
</evidence>
<sequence>MYCLVYPNRRTFAEHRPPWVTVSERQIPKVLGSTCRRPVEVESSNLVVRYGARAAGASAREGCSALQTAVMKIHSPGKRVGGSSTSSLCSGPATTSTSCAHDGVGHCLFGAECPASMAVGKHTAQAGRSQAHKRRHRHQSSPAWRKTEPHTTQSIVRQLTSRGDAS</sequence>
<name>A0ACB8RCQ1_9AGAM</name>
<proteinExistence type="predicted"/>
<dbReference type="EMBL" id="MU276096">
    <property type="protein sequence ID" value="KAI0041875.1"/>
    <property type="molecule type" value="Genomic_DNA"/>
</dbReference>